<feature type="compositionally biased region" description="Polar residues" evidence="1">
    <location>
        <begin position="36"/>
        <end position="49"/>
    </location>
</feature>
<evidence type="ECO:0000313" key="3">
    <source>
        <dbReference type="WBParaSite" id="nRc.2.0.1.t15233-RA"/>
    </source>
</evidence>
<dbReference type="AlphaFoldDB" id="A0A915IP58"/>
<evidence type="ECO:0000313" key="2">
    <source>
        <dbReference type="Proteomes" id="UP000887565"/>
    </source>
</evidence>
<evidence type="ECO:0000256" key="1">
    <source>
        <dbReference type="SAM" id="MobiDB-lite"/>
    </source>
</evidence>
<keyword evidence="2" id="KW-1185">Reference proteome</keyword>
<organism evidence="2 3">
    <name type="scientific">Romanomermis culicivorax</name>
    <name type="common">Nematode worm</name>
    <dbReference type="NCBI Taxonomy" id="13658"/>
    <lineage>
        <taxon>Eukaryota</taxon>
        <taxon>Metazoa</taxon>
        <taxon>Ecdysozoa</taxon>
        <taxon>Nematoda</taxon>
        <taxon>Enoplea</taxon>
        <taxon>Dorylaimia</taxon>
        <taxon>Mermithida</taxon>
        <taxon>Mermithoidea</taxon>
        <taxon>Mermithidae</taxon>
        <taxon>Romanomermis</taxon>
    </lineage>
</organism>
<sequence>MWALSNSKANLQEAKNNGEDSYFLDENTCNDEEQQAQKPKNSDPITKQTDAPREEEVFLNSQPDKINASSGSLAENFMNNLSKVDPLLFRVQKIAYGAYLPNTEIQLLYQVSKSHANFATQLVFTIFTNEERNDARFPSVGQA</sequence>
<reference evidence="3" key="1">
    <citation type="submission" date="2022-11" db="UniProtKB">
        <authorList>
            <consortium name="WormBaseParasite"/>
        </authorList>
    </citation>
    <scope>IDENTIFICATION</scope>
</reference>
<name>A0A915IP58_ROMCU</name>
<dbReference type="WBParaSite" id="nRc.2.0.1.t15233-RA">
    <property type="protein sequence ID" value="nRc.2.0.1.t15233-RA"/>
    <property type="gene ID" value="nRc.2.0.1.g15233"/>
</dbReference>
<protein>
    <submittedName>
        <fullName evidence="3">Uncharacterized protein</fullName>
    </submittedName>
</protein>
<feature type="compositionally biased region" description="Polar residues" evidence="1">
    <location>
        <begin position="1"/>
        <end position="15"/>
    </location>
</feature>
<proteinExistence type="predicted"/>
<accession>A0A915IP58</accession>
<dbReference type="Proteomes" id="UP000887565">
    <property type="component" value="Unplaced"/>
</dbReference>
<feature type="region of interest" description="Disordered" evidence="1">
    <location>
        <begin position="1"/>
        <end position="61"/>
    </location>
</feature>